<dbReference type="Pfam" id="PF10502">
    <property type="entry name" value="Peptidase_S26"/>
    <property type="match status" value="1"/>
</dbReference>
<dbReference type="Gene3D" id="2.10.109.10">
    <property type="entry name" value="Umud Fragment, subunit A"/>
    <property type="match status" value="1"/>
</dbReference>
<dbReference type="PRINTS" id="PR00727">
    <property type="entry name" value="LEADERPTASE"/>
</dbReference>
<proteinExistence type="inferred from homology"/>
<keyword evidence="5" id="KW-1133">Transmembrane helix</keyword>
<dbReference type="EC" id="3.4.21.89" evidence="3"/>
<dbReference type="PROSITE" id="PS00760">
    <property type="entry name" value="SPASE_I_2"/>
    <property type="match status" value="1"/>
</dbReference>
<keyword evidence="4" id="KW-0378">Hydrolase</keyword>
<evidence type="ECO:0000256" key="5">
    <source>
        <dbReference type="SAM" id="Phobius"/>
    </source>
</evidence>
<comment type="similarity">
    <text evidence="2">Belongs to the peptidase S26 family.</text>
</comment>
<reference evidence="7" key="1">
    <citation type="journal article" date="2014" name="Front. Microbiol.">
        <title>High frequency of phylogenetically diverse reductive dehalogenase-homologous genes in deep subseafloor sedimentary metagenomes.</title>
        <authorList>
            <person name="Kawai M."/>
            <person name="Futagami T."/>
            <person name="Toyoda A."/>
            <person name="Takaki Y."/>
            <person name="Nishi S."/>
            <person name="Hori S."/>
            <person name="Arai W."/>
            <person name="Tsubouchi T."/>
            <person name="Morono Y."/>
            <person name="Uchiyama I."/>
            <person name="Ito T."/>
            <person name="Fujiyama A."/>
            <person name="Inagaki F."/>
            <person name="Takami H."/>
        </authorList>
    </citation>
    <scope>NUCLEOTIDE SEQUENCE</scope>
    <source>
        <strain evidence="7">Expedition CK06-06</strain>
    </source>
</reference>
<dbReference type="PROSITE" id="PS00761">
    <property type="entry name" value="SPASE_I_3"/>
    <property type="match status" value="1"/>
</dbReference>
<dbReference type="InterPro" id="IPR019758">
    <property type="entry name" value="Pept_S26A_signal_pept_1_CS"/>
</dbReference>
<dbReference type="CDD" id="cd06530">
    <property type="entry name" value="S26_SPase_I"/>
    <property type="match status" value="1"/>
</dbReference>
<dbReference type="PANTHER" id="PTHR43390:SF1">
    <property type="entry name" value="CHLOROPLAST PROCESSING PEPTIDASE"/>
    <property type="match status" value="1"/>
</dbReference>
<comment type="caution">
    <text evidence="7">The sequence shown here is derived from an EMBL/GenBank/DDBJ whole genome shotgun (WGS) entry which is preliminary data.</text>
</comment>
<dbReference type="GO" id="GO:0016020">
    <property type="term" value="C:membrane"/>
    <property type="evidence" value="ECO:0007669"/>
    <property type="project" value="InterPro"/>
</dbReference>
<dbReference type="GO" id="GO:0006465">
    <property type="term" value="P:signal peptide processing"/>
    <property type="evidence" value="ECO:0007669"/>
    <property type="project" value="InterPro"/>
</dbReference>
<dbReference type="InterPro" id="IPR019757">
    <property type="entry name" value="Pept_S26A_signal_pept_1_Lys-AS"/>
</dbReference>
<accession>X1GGG4</accession>
<keyword evidence="5" id="KW-0472">Membrane</keyword>
<keyword evidence="5" id="KW-0812">Transmembrane</keyword>
<dbReference type="GO" id="GO:0009003">
    <property type="term" value="F:signal peptidase activity"/>
    <property type="evidence" value="ECO:0007669"/>
    <property type="project" value="UniProtKB-EC"/>
</dbReference>
<evidence type="ECO:0000313" key="7">
    <source>
        <dbReference type="EMBL" id="GAH43915.1"/>
    </source>
</evidence>
<comment type="catalytic activity">
    <reaction evidence="1">
        <text>Cleavage of hydrophobic, N-terminal signal or leader sequences from secreted and periplasmic proteins.</text>
        <dbReference type="EC" id="3.4.21.89"/>
    </reaction>
</comment>
<dbReference type="EMBL" id="BARU01005988">
    <property type="protein sequence ID" value="GAH43915.1"/>
    <property type="molecule type" value="Genomic_DNA"/>
</dbReference>
<sequence length="180" mass="20360">MRTFLREIIGTIILAAVVFFLLQATLQTFIVVGSSMEPNFQWTQRLVINKAVYHFHEPEMGDAIVFHPVGNRQADYIKRVIALPGDTVEIKEGVVYVNGSKLHEPYIKEPAGGNFLSDPIPDENYFVLGDNRNNSNDSRNGWTVPRQNIIGKVWLSIWPPSLWGLVPDYPLQEQLVSPAE</sequence>
<protein>
    <recommendedName>
        <fullName evidence="3">signal peptidase I</fullName>
        <ecNumber evidence="3">3.4.21.89</ecNumber>
    </recommendedName>
</protein>
<dbReference type="AlphaFoldDB" id="X1GGG4"/>
<evidence type="ECO:0000256" key="4">
    <source>
        <dbReference type="ARBA" id="ARBA00022801"/>
    </source>
</evidence>
<dbReference type="InterPro" id="IPR019533">
    <property type="entry name" value="Peptidase_S26"/>
</dbReference>
<organism evidence="7">
    <name type="scientific">marine sediment metagenome</name>
    <dbReference type="NCBI Taxonomy" id="412755"/>
    <lineage>
        <taxon>unclassified sequences</taxon>
        <taxon>metagenomes</taxon>
        <taxon>ecological metagenomes</taxon>
    </lineage>
</organism>
<dbReference type="InterPro" id="IPR036286">
    <property type="entry name" value="LexA/Signal_pep-like_sf"/>
</dbReference>
<evidence type="ECO:0000259" key="6">
    <source>
        <dbReference type="Pfam" id="PF10502"/>
    </source>
</evidence>
<name>X1GGG4_9ZZZZ</name>
<gene>
    <name evidence="7" type="ORF">S03H2_11755</name>
</gene>
<evidence type="ECO:0000256" key="3">
    <source>
        <dbReference type="ARBA" id="ARBA00013208"/>
    </source>
</evidence>
<feature type="domain" description="Peptidase S26" evidence="6">
    <location>
        <begin position="8"/>
        <end position="158"/>
    </location>
</feature>
<dbReference type="NCBIfam" id="TIGR02227">
    <property type="entry name" value="sigpep_I_bact"/>
    <property type="match status" value="1"/>
</dbReference>
<dbReference type="InterPro" id="IPR000223">
    <property type="entry name" value="Pept_S26A_signal_pept_1"/>
</dbReference>
<feature type="transmembrane region" description="Helical" evidence="5">
    <location>
        <begin position="12"/>
        <end position="32"/>
    </location>
</feature>
<evidence type="ECO:0000256" key="1">
    <source>
        <dbReference type="ARBA" id="ARBA00000677"/>
    </source>
</evidence>
<dbReference type="SUPFAM" id="SSF51306">
    <property type="entry name" value="LexA/Signal peptidase"/>
    <property type="match status" value="1"/>
</dbReference>
<evidence type="ECO:0000256" key="2">
    <source>
        <dbReference type="ARBA" id="ARBA00009370"/>
    </source>
</evidence>
<dbReference type="PANTHER" id="PTHR43390">
    <property type="entry name" value="SIGNAL PEPTIDASE I"/>
    <property type="match status" value="1"/>
</dbReference>
<dbReference type="GO" id="GO:0004252">
    <property type="term" value="F:serine-type endopeptidase activity"/>
    <property type="evidence" value="ECO:0007669"/>
    <property type="project" value="InterPro"/>
</dbReference>